<name>A0A6A5TES8_9PLEO</name>
<dbReference type="Proteomes" id="UP000800035">
    <property type="component" value="Unassembled WGS sequence"/>
</dbReference>
<sequence length="202" mass="22257">MHFETLPPHRHISSKPISRANASKLLEKYLANSEAHPHLHPDALITPTGVTFSSHGGPIGGVVMHNLRRVAAGLRGEYLEPEATPEPEEQDGGAAYQKGRKGKRKAADADVTGGAQEEWQNMSEFEREEGQVEVGEVGDRTNVVQEGGEVPEIEVAAGAEESAKKRKPDEGKVDKEARKKAKKERNKQLKKQKEKTKERKSK</sequence>
<proteinExistence type="predicted"/>
<keyword evidence="3" id="KW-1185">Reference proteome</keyword>
<feature type="compositionally biased region" description="Basic residues" evidence="1">
    <location>
        <begin position="178"/>
        <end position="202"/>
    </location>
</feature>
<dbReference type="AlphaFoldDB" id="A0A6A5TES8"/>
<dbReference type="EMBL" id="ML977023">
    <property type="protein sequence ID" value="KAF1950740.1"/>
    <property type="molecule type" value="Genomic_DNA"/>
</dbReference>
<organism evidence="2 3">
    <name type="scientific">Byssothecium circinans</name>
    <dbReference type="NCBI Taxonomy" id="147558"/>
    <lineage>
        <taxon>Eukaryota</taxon>
        <taxon>Fungi</taxon>
        <taxon>Dikarya</taxon>
        <taxon>Ascomycota</taxon>
        <taxon>Pezizomycotina</taxon>
        <taxon>Dothideomycetes</taxon>
        <taxon>Pleosporomycetidae</taxon>
        <taxon>Pleosporales</taxon>
        <taxon>Massarineae</taxon>
        <taxon>Massarinaceae</taxon>
        <taxon>Byssothecium</taxon>
    </lineage>
</organism>
<evidence type="ECO:0000313" key="2">
    <source>
        <dbReference type="EMBL" id="KAF1950740.1"/>
    </source>
</evidence>
<accession>A0A6A5TES8</accession>
<dbReference type="OrthoDB" id="5426872at2759"/>
<gene>
    <name evidence="2" type="ORF">CC80DRAFT_225871</name>
</gene>
<feature type="region of interest" description="Disordered" evidence="1">
    <location>
        <begin position="81"/>
        <end position="202"/>
    </location>
</feature>
<evidence type="ECO:0000313" key="3">
    <source>
        <dbReference type="Proteomes" id="UP000800035"/>
    </source>
</evidence>
<reference evidence="2" key="1">
    <citation type="journal article" date="2020" name="Stud. Mycol.">
        <title>101 Dothideomycetes genomes: a test case for predicting lifestyles and emergence of pathogens.</title>
        <authorList>
            <person name="Haridas S."/>
            <person name="Albert R."/>
            <person name="Binder M."/>
            <person name="Bloem J."/>
            <person name="Labutti K."/>
            <person name="Salamov A."/>
            <person name="Andreopoulos B."/>
            <person name="Baker S."/>
            <person name="Barry K."/>
            <person name="Bills G."/>
            <person name="Bluhm B."/>
            <person name="Cannon C."/>
            <person name="Castanera R."/>
            <person name="Culley D."/>
            <person name="Daum C."/>
            <person name="Ezra D."/>
            <person name="Gonzalez J."/>
            <person name="Henrissat B."/>
            <person name="Kuo A."/>
            <person name="Liang C."/>
            <person name="Lipzen A."/>
            <person name="Lutzoni F."/>
            <person name="Magnuson J."/>
            <person name="Mondo S."/>
            <person name="Nolan M."/>
            <person name="Ohm R."/>
            <person name="Pangilinan J."/>
            <person name="Park H.-J."/>
            <person name="Ramirez L."/>
            <person name="Alfaro M."/>
            <person name="Sun H."/>
            <person name="Tritt A."/>
            <person name="Yoshinaga Y."/>
            <person name="Zwiers L.-H."/>
            <person name="Turgeon B."/>
            <person name="Goodwin S."/>
            <person name="Spatafora J."/>
            <person name="Crous P."/>
            <person name="Grigoriev I."/>
        </authorList>
    </citation>
    <scope>NUCLEOTIDE SEQUENCE</scope>
    <source>
        <strain evidence="2">CBS 675.92</strain>
    </source>
</reference>
<feature type="compositionally biased region" description="Basic and acidic residues" evidence="1">
    <location>
        <begin position="161"/>
        <end position="177"/>
    </location>
</feature>
<feature type="compositionally biased region" description="Acidic residues" evidence="1">
    <location>
        <begin position="81"/>
        <end position="91"/>
    </location>
</feature>
<evidence type="ECO:0000256" key="1">
    <source>
        <dbReference type="SAM" id="MobiDB-lite"/>
    </source>
</evidence>
<protein>
    <submittedName>
        <fullName evidence="2">Uncharacterized protein</fullName>
    </submittedName>
</protein>